<comment type="caution">
    <text evidence="1">The sequence shown here is derived from an EMBL/GenBank/DDBJ whole genome shotgun (WGS) entry which is preliminary data.</text>
</comment>
<dbReference type="AlphaFoldDB" id="A0A9D4HI75"/>
<protein>
    <submittedName>
        <fullName evidence="1">Uncharacterized protein</fullName>
    </submittedName>
</protein>
<sequence>MLVRLGVPCQGTSRLHLHGQVSIDYVSATRCTWPRYLTAPPSRSSDYCQCLCDSVYLVKVPYGTSLTVKCLLSMSVRLGVPG</sequence>
<reference evidence="1" key="1">
    <citation type="journal article" date="2019" name="bioRxiv">
        <title>The Genome of the Zebra Mussel, Dreissena polymorpha: A Resource for Invasive Species Research.</title>
        <authorList>
            <person name="McCartney M.A."/>
            <person name="Auch B."/>
            <person name="Kono T."/>
            <person name="Mallez S."/>
            <person name="Zhang Y."/>
            <person name="Obille A."/>
            <person name="Becker A."/>
            <person name="Abrahante J.E."/>
            <person name="Garbe J."/>
            <person name="Badalamenti J.P."/>
            <person name="Herman A."/>
            <person name="Mangelson H."/>
            <person name="Liachko I."/>
            <person name="Sullivan S."/>
            <person name="Sone E.D."/>
            <person name="Koren S."/>
            <person name="Silverstein K.A.T."/>
            <person name="Beckman K.B."/>
            <person name="Gohl D.M."/>
        </authorList>
    </citation>
    <scope>NUCLEOTIDE SEQUENCE</scope>
    <source>
        <strain evidence="1">Duluth1</strain>
        <tissue evidence="1">Whole animal</tissue>
    </source>
</reference>
<keyword evidence="2" id="KW-1185">Reference proteome</keyword>
<gene>
    <name evidence="1" type="ORF">DPMN_062507</name>
</gene>
<evidence type="ECO:0000313" key="1">
    <source>
        <dbReference type="EMBL" id="KAH3719657.1"/>
    </source>
</evidence>
<name>A0A9D4HI75_DREPO</name>
<accession>A0A9D4HI75</accession>
<organism evidence="1 2">
    <name type="scientific">Dreissena polymorpha</name>
    <name type="common">Zebra mussel</name>
    <name type="synonym">Mytilus polymorpha</name>
    <dbReference type="NCBI Taxonomy" id="45954"/>
    <lineage>
        <taxon>Eukaryota</taxon>
        <taxon>Metazoa</taxon>
        <taxon>Spiralia</taxon>
        <taxon>Lophotrochozoa</taxon>
        <taxon>Mollusca</taxon>
        <taxon>Bivalvia</taxon>
        <taxon>Autobranchia</taxon>
        <taxon>Heteroconchia</taxon>
        <taxon>Euheterodonta</taxon>
        <taxon>Imparidentia</taxon>
        <taxon>Neoheterodontei</taxon>
        <taxon>Myida</taxon>
        <taxon>Dreissenoidea</taxon>
        <taxon>Dreissenidae</taxon>
        <taxon>Dreissena</taxon>
    </lineage>
</organism>
<dbReference type="Proteomes" id="UP000828390">
    <property type="component" value="Unassembled WGS sequence"/>
</dbReference>
<evidence type="ECO:0000313" key="2">
    <source>
        <dbReference type="Proteomes" id="UP000828390"/>
    </source>
</evidence>
<dbReference type="EMBL" id="JAIWYP010000013">
    <property type="protein sequence ID" value="KAH3719657.1"/>
    <property type="molecule type" value="Genomic_DNA"/>
</dbReference>
<reference evidence="1" key="2">
    <citation type="submission" date="2020-11" db="EMBL/GenBank/DDBJ databases">
        <authorList>
            <person name="McCartney M.A."/>
            <person name="Auch B."/>
            <person name="Kono T."/>
            <person name="Mallez S."/>
            <person name="Becker A."/>
            <person name="Gohl D.M."/>
            <person name="Silverstein K.A.T."/>
            <person name="Koren S."/>
            <person name="Bechman K.B."/>
            <person name="Herman A."/>
            <person name="Abrahante J.E."/>
            <person name="Garbe J."/>
        </authorList>
    </citation>
    <scope>NUCLEOTIDE SEQUENCE</scope>
    <source>
        <strain evidence="1">Duluth1</strain>
        <tissue evidence="1">Whole animal</tissue>
    </source>
</reference>
<proteinExistence type="predicted"/>